<dbReference type="InterPro" id="IPR011990">
    <property type="entry name" value="TPR-like_helical_dom_sf"/>
</dbReference>
<dbReference type="Gene3D" id="1.25.40.10">
    <property type="entry name" value="Tetratricopeptide repeat domain"/>
    <property type="match status" value="1"/>
</dbReference>
<organism evidence="1">
    <name type="scientific">uncultured marine group II euryarchaeote 37F11</name>
    <dbReference type="NCBI Taxonomy" id="133822"/>
    <lineage>
        <taxon>Archaea</taxon>
        <taxon>Methanobacteriati</taxon>
        <taxon>Thermoplasmatota</taxon>
        <taxon>Candidatus Poseidoniia</taxon>
        <taxon>Candidatus Poseidoniales</taxon>
        <taxon>environmental samples</taxon>
    </lineage>
</organism>
<sequence length="434" mass="46766">MNECAVCGILYLAGPSCPACGSQLRAQDQSFSDSDAALPTEVPGLDDAAQAWYDLEGIEAPVEQEEEAASSLPFGFGGESQTNISRLPFGIGSHPEGIPFELSNQDSGQEEEEVVQHVEPVIESTNLEPVVALETEQHDSPVVSASVEIEPVLAPVEAPDLPLIEEPPVQVPVPGPIRLTAIPFVEPTVDTSDLPNEWSIESFGGSDQIFTAEEDVIEVVFSDLEDTVVHVEHDGENYPQMEKDSVYSEKSLQPFDLHPAQALMVDVGTDSASRALLESGFTSIGQGDWRSAARSFQQIVARFPQDSGAMNNYGIALLQVASVMQHSNDPIEVSNSATQFEAAILSLREAVRTNSSQPESIYNLSQALLLSGREEKALALLDMAGNESQRESNFTNLRAAILAQLGRYDEAKRLLVPLQADKLASGNLLKLPAL</sequence>
<dbReference type="AlphaFoldDB" id="Q9P9D6"/>
<name>Q9P9D6_9ARCH</name>
<evidence type="ECO:0000313" key="1">
    <source>
        <dbReference type="EMBL" id="AAF97183.1"/>
    </source>
</evidence>
<dbReference type="EMBL" id="AF268611">
    <property type="protein sequence ID" value="AAF97183.1"/>
    <property type="molecule type" value="Genomic_DNA"/>
</dbReference>
<proteinExistence type="predicted"/>
<evidence type="ECO:0008006" key="2">
    <source>
        <dbReference type="Google" id="ProtNLM"/>
    </source>
</evidence>
<dbReference type="SUPFAM" id="SSF48452">
    <property type="entry name" value="TPR-like"/>
    <property type="match status" value="1"/>
</dbReference>
<protein>
    <recommendedName>
        <fullName evidence="2">Tetratricopeptide repeat protein</fullName>
    </recommendedName>
</protein>
<accession>Q9P9D6</accession>
<dbReference type="Pfam" id="PF12895">
    <property type="entry name" value="ANAPC3"/>
    <property type="match status" value="1"/>
</dbReference>
<dbReference type="Pfam" id="PF13432">
    <property type="entry name" value="TPR_16"/>
    <property type="match status" value="1"/>
</dbReference>
<reference evidence="1" key="1">
    <citation type="journal article" date="2000" name="Environ. Microbiol.">
        <title>Construction and analysis of bacterial artificial chromosome libraries from a marine microbial assemblage.</title>
        <authorList>
            <person name="Beja O."/>
            <person name="Suzuki M.T."/>
            <person name="Koonin E.V."/>
            <person name="Aravind L."/>
            <person name="Hadd A."/>
            <person name="Nguyen L.P."/>
            <person name="Villacorta R."/>
            <person name="Amjadi M."/>
            <person name="Garrigues C."/>
            <person name="Jovanovich S.B."/>
            <person name="Feldman R.A."/>
            <person name="Delong E.F."/>
        </authorList>
    </citation>
    <scope>NUCLEOTIDE SEQUENCE</scope>
</reference>